<dbReference type="HOGENOM" id="CLU_018190_2_1_1"/>
<evidence type="ECO:0000256" key="1">
    <source>
        <dbReference type="ARBA" id="ARBA00004477"/>
    </source>
</evidence>
<feature type="active site" evidence="11">
    <location>
        <position position="604"/>
    </location>
</feature>
<evidence type="ECO:0000256" key="8">
    <source>
        <dbReference type="ARBA" id="ARBA00023315"/>
    </source>
</evidence>
<feature type="compositionally biased region" description="Low complexity" evidence="12">
    <location>
        <begin position="43"/>
        <end position="55"/>
    </location>
</feature>
<evidence type="ECO:0000256" key="6">
    <source>
        <dbReference type="ARBA" id="ARBA00022989"/>
    </source>
</evidence>
<name>G0WFR0_NAUDC</name>
<comment type="function">
    <text evidence="9">Sterol O-acyltransferase that catalyzes the formation of stery esters.</text>
</comment>
<dbReference type="PIRSF" id="PIRSF000439">
    <property type="entry name" value="Oat_ACAT_DAG_ARE"/>
    <property type="match status" value="1"/>
</dbReference>
<dbReference type="RefSeq" id="XP_003671864.1">
    <property type="nucleotide sequence ID" value="XM_003671816.1"/>
</dbReference>
<evidence type="ECO:0000256" key="4">
    <source>
        <dbReference type="ARBA" id="ARBA00022692"/>
    </source>
</evidence>
<evidence type="ECO:0000256" key="13">
    <source>
        <dbReference type="SAM" id="Phobius"/>
    </source>
</evidence>
<dbReference type="KEGG" id="ndi:NDAI_0I00520"/>
<dbReference type="AlphaFoldDB" id="G0WFR0"/>
<keyword evidence="6 13" id="KW-1133">Transmembrane helix</keyword>
<feature type="transmembrane region" description="Helical" evidence="13">
    <location>
        <begin position="283"/>
        <end position="304"/>
    </location>
</feature>
<evidence type="ECO:0000256" key="11">
    <source>
        <dbReference type="PIRSR" id="PIRSR000439-1"/>
    </source>
</evidence>
<feature type="transmembrane region" description="Helical" evidence="13">
    <location>
        <begin position="592"/>
        <end position="612"/>
    </location>
</feature>
<sequence>MTEELLNDEQFIKIQQLNSSTGSERRNSMIDQKDVDQLNGKLSDSSDSSTSISGSEMNENDKDQLHQLSNIINSVSSSAKNQSTSSGSSTTTTTTTSKKPIIPTEDDENDNNNKKNIVVNNINATTTTISQNNSKINHIKLEIAKINGKEKTRFHRDSHKLISFFDDVDFDVRPSLIDGAMTEPFKSSFEGPILEKQIKAFEKNKKAHLSDHFEIDKVSTPNDYNNNSNKLRLESNFSGIYIMLWMVLGFTAGRGILEYYVGHDGSFRDLIVLKIMVNDIPNVIIFDGLMILASYFVVIIQYFIKAHVLKWDKLGEIIASLYEFAFFLVFNYKLFDASLGFHWIARIFLYLHSMVLIMKMHSFSFFNGYLWNITKELNFSKKALTKYKDAPNDEIIKTLERSRDFCEHELKKLQIQIDDPSENFPNNITFKSYTMFLLFPTLVYQLSYPRSKKFRISYLFEKTCAVFGTIFVMTLVAELYVYPSILKADFMREHFVWPPTKQQTLEWFYILFEVMPPFTVLYILAFYLIWDAILNAFAEMTFFGDRYFYGDWWNCITFIEFSRIWNVPVHKFLLRHVYHSSMNVWKLTRAQATMFTFIFSSIFHEYAMFVIFKRVRCYMFLFQMSQLPMAWASNSRLLKDKKALGNVLFWGGVCSGPSVILALYLFY</sequence>
<feature type="transmembrane region" description="Helical" evidence="13">
    <location>
        <begin position="240"/>
        <end position="262"/>
    </location>
</feature>
<evidence type="ECO:0000256" key="3">
    <source>
        <dbReference type="ARBA" id="ARBA00022679"/>
    </source>
</evidence>
<dbReference type="Proteomes" id="UP000000689">
    <property type="component" value="Chromosome 9"/>
</dbReference>
<dbReference type="OrthoDB" id="10039049at2759"/>
<evidence type="ECO:0000256" key="12">
    <source>
        <dbReference type="SAM" id="MobiDB-lite"/>
    </source>
</evidence>
<evidence type="ECO:0000256" key="5">
    <source>
        <dbReference type="ARBA" id="ARBA00022824"/>
    </source>
</evidence>
<dbReference type="InterPro" id="IPR004299">
    <property type="entry name" value="MBOAT_fam"/>
</dbReference>
<keyword evidence="15" id="KW-1185">Reference proteome</keyword>
<evidence type="ECO:0000256" key="10">
    <source>
        <dbReference type="PIRNR" id="PIRNR000439"/>
    </source>
</evidence>
<keyword evidence="4 13" id="KW-0812">Transmembrane</keyword>
<dbReference type="OMA" id="WWNCVSF"/>
<dbReference type="GO" id="GO:0008204">
    <property type="term" value="P:ergosterol metabolic process"/>
    <property type="evidence" value="ECO:0007669"/>
    <property type="project" value="TreeGrafter"/>
</dbReference>
<feature type="transmembrane region" description="Helical" evidence="13">
    <location>
        <begin position="459"/>
        <end position="482"/>
    </location>
</feature>
<feature type="region of interest" description="Disordered" evidence="12">
    <location>
        <begin position="17"/>
        <end position="60"/>
    </location>
</feature>
<dbReference type="Pfam" id="PF03062">
    <property type="entry name" value="MBOAT"/>
    <property type="match status" value="1"/>
</dbReference>
<evidence type="ECO:0000313" key="14">
    <source>
        <dbReference type="EMBL" id="CCD26621.1"/>
    </source>
</evidence>
<gene>
    <name evidence="14" type="primary">NDAI0I00520</name>
    <name evidence="14" type="ordered locus">NDAI_0I00520</name>
</gene>
<dbReference type="InterPro" id="IPR014371">
    <property type="entry name" value="Oat_ACAT_DAG_ARE"/>
</dbReference>
<evidence type="ECO:0000313" key="15">
    <source>
        <dbReference type="Proteomes" id="UP000000689"/>
    </source>
</evidence>
<evidence type="ECO:0000256" key="7">
    <source>
        <dbReference type="ARBA" id="ARBA00023136"/>
    </source>
</evidence>
<dbReference type="GO" id="GO:0034737">
    <property type="term" value="F:ergosterol O-acyltransferase activity"/>
    <property type="evidence" value="ECO:0007669"/>
    <property type="project" value="EnsemblFungi"/>
</dbReference>
<feature type="transmembrane region" description="Helical" evidence="13">
    <location>
        <begin position="316"/>
        <end position="335"/>
    </location>
</feature>
<comment type="subcellular location">
    <subcellularLocation>
        <location evidence="1 10">Endoplasmic reticulum membrane</location>
        <topology evidence="1 10">Multi-pass membrane protein</topology>
    </subcellularLocation>
</comment>
<dbReference type="PANTHER" id="PTHR10408">
    <property type="entry name" value="STEROL O-ACYLTRANSFERASE"/>
    <property type="match status" value="1"/>
</dbReference>
<feature type="transmembrane region" description="Helical" evidence="13">
    <location>
        <begin position="507"/>
        <end position="530"/>
    </location>
</feature>
<dbReference type="PANTHER" id="PTHR10408:SF23">
    <property type="entry name" value="STEROL O-ACYLTRANSFERASE 1-RELATED"/>
    <property type="match status" value="1"/>
</dbReference>
<organism evidence="14 15">
    <name type="scientific">Naumovozyma dairenensis (strain ATCC 10597 / BCRC 20456 / CBS 421 / NBRC 0211 / NRRL Y-12639)</name>
    <name type="common">Saccharomyces dairenensis</name>
    <dbReference type="NCBI Taxonomy" id="1071378"/>
    <lineage>
        <taxon>Eukaryota</taxon>
        <taxon>Fungi</taxon>
        <taxon>Dikarya</taxon>
        <taxon>Ascomycota</taxon>
        <taxon>Saccharomycotina</taxon>
        <taxon>Saccharomycetes</taxon>
        <taxon>Saccharomycetales</taxon>
        <taxon>Saccharomycetaceae</taxon>
        <taxon>Naumovozyma</taxon>
    </lineage>
</organism>
<feature type="region of interest" description="Disordered" evidence="12">
    <location>
        <begin position="76"/>
        <end position="114"/>
    </location>
</feature>
<feature type="transmembrane region" description="Helical" evidence="13">
    <location>
        <begin position="347"/>
        <end position="371"/>
    </location>
</feature>
<dbReference type="EMBL" id="HE580275">
    <property type="protein sequence ID" value="CCD26621.1"/>
    <property type="molecule type" value="Genomic_DNA"/>
</dbReference>
<proteinExistence type="inferred from homology"/>
<dbReference type="GO" id="GO:0034738">
    <property type="term" value="F:lanosterol O-acyltransferase activity"/>
    <property type="evidence" value="ECO:0007669"/>
    <property type="project" value="EnsemblFungi"/>
</dbReference>
<keyword evidence="3 10" id="KW-0808">Transferase</keyword>
<dbReference type="eggNOG" id="KOG0380">
    <property type="taxonomic scope" value="Eukaryota"/>
</dbReference>
<evidence type="ECO:0000256" key="9">
    <source>
        <dbReference type="ARBA" id="ARBA00023568"/>
    </source>
</evidence>
<evidence type="ECO:0000256" key="2">
    <source>
        <dbReference type="ARBA" id="ARBA00009010"/>
    </source>
</evidence>
<feature type="compositionally biased region" description="Basic and acidic residues" evidence="12">
    <location>
        <begin position="23"/>
        <end position="36"/>
    </location>
</feature>
<protein>
    <recommendedName>
        <fullName evidence="10">O-acyltransferase</fullName>
    </recommendedName>
</protein>
<dbReference type="GO" id="GO:0005789">
    <property type="term" value="C:endoplasmic reticulum membrane"/>
    <property type="evidence" value="ECO:0007669"/>
    <property type="project" value="UniProtKB-SubCell"/>
</dbReference>
<feature type="transmembrane region" description="Helical" evidence="13">
    <location>
        <begin position="647"/>
        <end position="666"/>
    </location>
</feature>
<comment type="similarity">
    <text evidence="2 10">Belongs to the membrane-bound acyltransferase family. Sterol o-acyltransferase subfamily.</text>
</comment>
<keyword evidence="7 10" id="KW-0472">Membrane</keyword>
<feature type="compositionally biased region" description="Low complexity" evidence="12">
    <location>
        <begin position="76"/>
        <end position="97"/>
    </location>
</feature>
<keyword evidence="5 10" id="KW-0256">Endoplasmic reticulum</keyword>
<keyword evidence="8 10" id="KW-0012">Acyltransferase</keyword>
<dbReference type="GeneID" id="11496179"/>
<dbReference type="STRING" id="1071378.G0WFR0"/>
<reference evidence="14 15" key="1">
    <citation type="journal article" date="2011" name="Proc. Natl. Acad. Sci. U.S.A.">
        <title>Evolutionary erosion of yeast sex chromosomes by mating-type switching accidents.</title>
        <authorList>
            <person name="Gordon J.L."/>
            <person name="Armisen D."/>
            <person name="Proux-Wera E."/>
            <person name="Oheigeartaigh S.S."/>
            <person name="Byrne K.P."/>
            <person name="Wolfe K.H."/>
        </authorList>
    </citation>
    <scope>NUCLEOTIDE SEQUENCE [LARGE SCALE GENOMIC DNA]</scope>
    <source>
        <strain evidence="15">ATCC 10597 / BCRC 20456 / CBS 421 / NBRC 0211 / NRRL Y-12639</strain>
    </source>
</reference>
<accession>G0WFR0</accession>